<evidence type="ECO:0000313" key="3">
    <source>
        <dbReference type="Proteomes" id="UP000250192"/>
    </source>
</evidence>
<dbReference type="AlphaFoldDB" id="A0A2X0U7P8"/>
<protein>
    <recommendedName>
        <fullName evidence="4">Lipoprotein</fullName>
    </recommendedName>
</protein>
<dbReference type="PROSITE" id="PS51257">
    <property type="entry name" value="PROKAR_LIPOPROTEIN"/>
    <property type="match status" value="1"/>
</dbReference>
<feature type="chain" id="PRO_5038426697" description="Lipoprotein" evidence="1">
    <location>
        <begin position="20"/>
        <end position="180"/>
    </location>
</feature>
<keyword evidence="1" id="KW-0732">Signal</keyword>
<feature type="signal peptide" evidence="1">
    <location>
        <begin position="1"/>
        <end position="19"/>
    </location>
</feature>
<dbReference type="OrthoDB" id="3254468at2"/>
<dbReference type="GeneID" id="93757867"/>
<name>A0A2X0U7P8_9ACTO</name>
<organism evidence="2 3">
    <name type="scientific">Schaalia odontolytica</name>
    <dbReference type="NCBI Taxonomy" id="1660"/>
    <lineage>
        <taxon>Bacteria</taxon>
        <taxon>Bacillati</taxon>
        <taxon>Actinomycetota</taxon>
        <taxon>Actinomycetes</taxon>
        <taxon>Actinomycetales</taxon>
        <taxon>Actinomycetaceae</taxon>
        <taxon>Schaalia</taxon>
    </lineage>
</organism>
<accession>A0A2X0U7P8</accession>
<gene>
    <name evidence="2" type="ORF">NCTC9935_01865</name>
</gene>
<sequence length="180" mass="19555">MSRFVSRRTLAAASSLLLAAVGLTGCINLPGGGGSSSSDIGSMKNIPEGIKRDLINQMNSASESEKSTIIEKANALNNMVGKDLVGVEPSIISQQDFKLDPNGTIVVDKDKNVYATMSAADYWRLGEDSYDLCVEKDCEYYSSWTIDVEGSGSALTYVWTLKIDNPEITDQPLVRRFTTK</sequence>
<evidence type="ECO:0008006" key="4">
    <source>
        <dbReference type="Google" id="ProtNLM"/>
    </source>
</evidence>
<evidence type="ECO:0000256" key="1">
    <source>
        <dbReference type="SAM" id="SignalP"/>
    </source>
</evidence>
<evidence type="ECO:0000313" key="2">
    <source>
        <dbReference type="EMBL" id="SPT56335.1"/>
    </source>
</evidence>
<dbReference type="EMBL" id="UAPR01000010">
    <property type="protein sequence ID" value="SPT56335.1"/>
    <property type="molecule type" value="Genomic_DNA"/>
</dbReference>
<dbReference type="Proteomes" id="UP000250192">
    <property type="component" value="Unassembled WGS sequence"/>
</dbReference>
<proteinExistence type="predicted"/>
<keyword evidence="3" id="KW-1185">Reference proteome</keyword>
<reference evidence="2 3" key="1">
    <citation type="submission" date="2018-06" db="EMBL/GenBank/DDBJ databases">
        <authorList>
            <consortium name="Pathogen Informatics"/>
            <person name="Doyle S."/>
        </authorList>
    </citation>
    <scope>NUCLEOTIDE SEQUENCE [LARGE SCALE GENOMIC DNA]</scope>
    <source>
        <strain evidence="2 3">NCTC9935</strain>
    </source>
</reference>
<dbReference type="RefSeq" id="WP_111824323.1">
    <property type="nucleotide sequence ID" value="NZ_CBDERX010000062.1"/>
</dbReference>